<dbReference type="GO" id="GO:0016787">
    <property type="term" value="F:hydrolase activity"/>
    <property type="evidence" value="ECO:0007669"/>
    <property type="project" value="UniProtKB-KW"/>
</dbReference>
<name>A0A239SPH9_9STRE</name>
<dbReference type="InterPro" id="IPR029058">
    <property type="entry name" value="AB_hydrolase_fold"/>
</dbReference>
<dbReference type="PANTHER" id="PTHR48098">
    <property type="entry name" value="ENTEROCHELIN ESTERASE-RELATED"/>
    <property type="match status" value="1"/>
</dbReference>
<keyword evidence="1" id="KW-0378">Hydrolase</keyword>
<dbReference type="Pfam" id="PF00756">
    <property type="entry name" value="Esterase"/>
    <property type="match status" value="1"/>
</dbReference>
<keyword evidence="2" id="KW-1185">Reference proteome</keyword>
<dbReference type="InterPro" id="IPR050583">
    <property type="entry name" value="Mycobacterial_A85_antigen"/>
</dbReference>
<evidence type="ECO:0000313" key="1">
    <source>
        <dbReference type="EMBL" id="SNU87310.1"/>
    </source>
</evidence>
<organism evidence="1 2">
    <name type="scientific">Streptococcus merionis</name>
    <dbReference type="NCBI Taxonomy" id="400065"/>
    <lineage>
        <taxon>Bacteria</taxon>
        <taxon>Bacillati</taxon>
        <taxon>Bacillota</taxon>
        <taxon>Bacilli</taxon>
        <taxon>Lactobacillales</taxon>
        <taxon>Streptococcaceae</taxon>
        <taxon>Streptococcus</taxon>
    </lineage>
</organism>
<dbReference type="PANTHER" id="PTHR48098:SF6">
    <property type="entry name" value="FERRI-BACILLIBACTIN ESTERASE BESA"/>
    <property type="match status" value="1"/>
</dbReference>
<accession>A0A239SPH9</accession>
<gene>
    <name evidence="1" type="ORF">SAMEA4412692_00599</name>
</gene>
<dbReference type="AlphaFoldDB" id="A0A239SPH9"/>
<dbReference type="EMBL" id="LT906439">
    <property type="protein sequence ID" value="SNU87310.1"/>
    <property type="molecule type" value="Genomic_DNA"/>
</dbReference>
<dbReference type="KEGG" id="smen:SAMEA4412692_0599"/>
<dbReference type="Gene3D" id="3.40.50.1820">
    <property type="entry name" value="alpha/beta hydrolase"/>
    <property type="match status" value="1"/>
</dbReference>
<dbReference type="Proteomes" id="UP000215185">
    <property type="component" value="Chromosome 1"/>
</dbReference>
<protein>
    <submittedName>
        <fullName evidence="1">Alpha/beta superfamily hydrolase</fullName>
    </submittedName>
</protein>
<dbReference type="SUPFAM" id="SSF53474">
    <property type="entry name" value="alpha/beta-Hydrolases"/>
    <property type="match status" value="1"/>
</dbReference>
<dbReference type="RefSeq" id="WP_018374586.1">
    <property type="nucleotide sequence ID" value="NZ_LT906439.1"/>
</dbReference>
<proteinExistence type="predicted"/>
<dbReference type="STRING" id="1123308.GCA_000380085_02041"/>
<evidence type="ECO:0000313" key="2">
    <source>
        <dbReference type="Proteomes" id="UP000215185"/>
    </source>
</evidence>
<sequence length="275" mass="32255">MNKHYFYLEMEEHYLEVPYLGEKRRVRVLLPKNYRKDTNRRYPVVYMHDGQNIFYSKEAFTGYSWKVIPTIKHNPDIPRMIVVGIDNHISRMNEYAPWRFSNIHHEADQNMGGKGQEYSEFVMDIVKPFIDKTYRTKADKKHTAMVGSSLGGNITQFMGVLYQDQIGGLGVFSSANWLNRSEFDRFVKRQPLDKEQRVYIQVGTDEGDDTDSTLTKSNIKQLYIDESLLYYRQLLEGGLPLDHIKLNVVVGAIHHERVWGTYLPECLRFLSEGWD</sequence>
<dbReference type="eggNOG" id="COG2819">
    <property type="taxonomic scope" value="Bacteria"/>
</dbReference>
<reference evidence="1 2" key="1">
    <citation type="submission" date="2017-06" db="EMBL/GenBank/DDBJ databases">
        <authorList>
            <consortium name="Pathogen Informatics"/>
        </authorList>
    </citation>
    <scope>NUCLEOTIDE SEQUENCE [LARGE SCALE GENOMIC DNA]</scope>
    <source>
        <strain evidence="1 2">NCTC13788</strain>
    </source>
</reference>
<dbReference type="OrthoDB" id="9784036at2"/>
<dbReference type="InterPro" id="IPR000801">
    <property type="entry name" value="Esterase-like"/>
</dbReference>